<evidence type="ECO:0000313" key="3">
    <source>
        <dbReference type="Proteomes" id="UP000471501"/>
    </source>
</evidence>
<accession>A0A6I4NIP7</accession>
<dbReference type="EMBL" id="WSTB01000003">
    <property type="protein sequence ID" value="MWB94228.1"/>
    <property type="molecule type" value="Genomic_DNA"/>
</dbReference>
<feature type="transmembrane region" description="Helical" evidence="1">
    <location>
        <begin position="5"/>
        <end position="23"/>
    </location>
</feature>
<feature type="transmembrane region" description="Helical" evidence="1">
    <location>
        <begin position="75"/>
        <end position="93"/>
    </location>
</feature>
<organism evidence="2 3">
    <name type="scientific">Flavobacterium hydrocarbonoxydans</name>
    <dbReference type="NCBI Taxonomy" id="2683249"/>
    <lineage>
        <taxon>Bacteria</taxon>
        <taxon>Pseudomonadati</taxon>
        <taxon>Bacteroidota</taxon>
        <taxon>Flavobacteriia</taxon>
        <taxon>Flavobacteriales</taxon>
        <taxon>Flavobacteriaceae</taxon>
        <taxon>Flavobacterium</taxon>
    </lineage>
</organism>
<proteinExistence type="predicted"/>
<dbReference type="Proteomes" id="UP000471501">
    <property type="component" value="Unassembled WGS sequence"/>
</dbReference>
<gene>
    <name evidence="2" type="ORF">GON26_07625</name>
</gene>
<keyword evidence="1" id="KW-0472">Membrane</keyword>
<feature type="transmembrane region" description="Helical" evidence="1">
    <location>
        <begin position="43"/>
        <end position="63"/>
    </location>
</feature>
<keyword evidence="1" id="KW-0812">Transmembrane</keyword>
<evidence type="ECO:0000256" key="1">
    <source>
        <dbReference type="SAM" id="Phobius"/>
    </source>
</evidence>
<keyword evidence="3" id="KW-1185">Reference proteome</keyword>
<keyword evidence="1" id="KW-1133">Transmembrane helix</keyword>
<protein>
    <submittedName>
        <fullName evidence="2">Uncharacterized protein</fullName>
    </submittedName>
</protein>
<sequence>MKTRLFISTLILWIINVLVYYLFNYPERFTLTDILTQHVEWRELILIYGVLLLVAVFFSMVFYKKISFLLKLIRSMIFINVLCTILMVSYGLYRFSINKQDLNKSILSFQNEAREDIKKDKIKEFGGGLALPPQDEIEYKKFLIRDSIRKNYGLISVSYCMISESLDISKKEYRKITEPYLEKRNGKNWRERMKREIESIK</sequence>
<evidence type="ECO:0000313" key="2">
    <source>
        <dbReference type="EMBL" id="MWB94228.1"/>
    </source>
</evidence>
<reference evidence="2 3" key="1">
    <citation type="submission" date="2019-12" db="EMBL/GenBank/DDBJ databases">
        <authorList>
            <person name="Kim Y.S."/>
        </authorList>
    </citation>
    <scope>NUCLEOTIDE SEQUENCE [LARGE SCALE GENOMIC DNA]</scope>
    <source>
        <strain evidence="2 3">GA093</strain>
    </source>
</reference>
<name>A0A6I4NIP7_9FLAO</name>
<dbReference type="RefSeq" id="WP_160374206.1">
    <property type="nucleotide sequence ID" value="NZ_WSTB01000003.1"/>
</dbReference>
<comment type="caution">
    <text evidence="2">The sequence shown here is derived from an EMBL/GenBank/DDBJ whole genome shotgun (WGS) entry which is preliminary data.</text>
</comment>
<dbReference type="AlphaFoldDB" id="A0A6I4NIP7"/>